<dbReference type="InterPro" id="IPR036689">
    <property type="entry name" value="ESAT-6-like_sf"/>
</dbReference>
<evidence type="ECO:0000313" key="2">
    <source>
        <dbReference type="Proteomes" id="UP001500503"/>
    </source>
</evidence>
<keyword evidence="2" id="KW-1185">Reference proteome</keyword>
<dbReference type="SUPFAM" id="SSF140453">
    <property type="entry name" value="EsxAB dimer-like"/>
    <property type="match status" value="1"/>
</dbReference>
<dbReference type="Proteomes" id="UP001500503">
    <property type="component" value="Unassembled WGS sequence"/>
</dbReference>
<organism evidence="1 2">
    <name type="scientific">Actinoallomurus oryzae</name>
    <dbReference type="NCBI Taxonomy" id="502180"/>
    <lineage>
        <taxon>Bacteria</taxon>
        <taxon>Bacillati</taxon>
        <taxon>Actinomycetota</taxon>
        <taxon>Actinomycetes</taxon>
        <taxon>Streptosporangiales</taxon>
        <taxon>Thermomonosporaceae</taxon>
        <taxon>Actinoallomurus</taxon>
    </lineage>
</organism>
<protein>
    <recommendedName>
        <fullName evidence="3">WXG100 family type VII secretion target</fullName>
    </recommendedName>
</protein>
<evidence type="ECO:0008006" key="3">
    <source>
        <dbReference type="Google" id="ProtNLM"/>
    </source>
</evidence>
<dbReference type="RefSeq" id="WP_345469654.1">
    <property type="nucleotide sequence ID" value="NZ_BAABHF010000038.1"/>
</dbReference>
<comment type="caution">
    <text evidence="1">The sequence shown here is derived from an EMBL/GenBank/DDBJ whole genome shotgun (WGS) entry which is preliminary data.</text>
</comment>
<evidence type="ECO:0000313" key="1">
    <source>
        <dbReference type="EMBL" id="GAA4505347.1"/>
    </source>
</evidence>
<dbReference type="EMBL" id="BAABHF010000038">
    <property type="protein sequence ID" value="GAA4505347.1"/>
    <property type="molecule type" value="Genomic_DNA"/>
</dbReference>
<proteinExistence type="predicted"/>
<sequence>MGDEPMGDAAKYQSHEIVDFANSVDPGTVQQLGATYEGIAKNFGDSLQSSQKNAQRLSEAWKGEGASQEACRQLALLYVAALTMQINANQIGGVLKNLGSDKPDFSKTTFLYGGAYGIPEVTSIENNDGACGRTRRCRWRSSSTW</sequence>
<name>A0ABP8QKX6_9ACTN</name>
<dbReference type="Gene3D" id="1.10.287.1060">
    <property type="entry name" value="ESAT-6-like"/>
    <property type="match status" value="1"/>
</dbReference>
<reference evidence="2" key="1">
    <citation type="journal article" date="2019" name="Int. J. Syst. Evol. Microbiol.">
        <title>The Global Catalogue of Microorganisms (GCM) 10K type strain sequencing project: providing services to taxonomists for standard genome sequencing and annotation.</title>
        <authorList>
            <consortium name="The Broad Institute Genomics Platform"/>
            <consortium name="The Broad Institute Genome Sequencing Center for Infectious Disease"/>
            <person name="Wu L."/>
            <person name="Ma J."/>
        </authorList>
    </citation>
    <scope>NUCLEOTIDE SEQUENCE [LARGE SCALE GENOMIC DNA]</scope>
    <source>
        <strain evidence="2">JCM 17933</strain>
    </source>
</reference>
<gene>
    <name evidence="1" type="ORF">GCM10023191_060920</name>
</gene>
<accession>A0ABP8QKX6</accession>